<dbReference type="Proteomes" id="UP001172083">
    <property type="component" value="Unassembled WGS sequence"/>
</dbReference>
<proteinExistence type="predicted"/>
<dbReference type="SUPFAM" id="SSF54909">
    <property type="entry name" value="Dimeric alpha+beta barrel"/>
    <property type="match status" value="1"/>
</dbReference>
<evidence type="ECO:0000313" key="3">
    <source>
        <dbReference type="Proteomes" id="UP001172083"/>
    </source>
</evidence>
<organism evidence="2 3">
    <name type="scientific">Agaribacillus aureus</name>
    <dbReference type="NCBI Taxonomy" id="3051825"/>
    <lineage>
        <taxon>Bacteria</taxon>
        <taxon>Pseudomonadati</taxon>
        <taxon>Bacteroidota</taxon>
        <taxon>Cytophagia</taxon>
        <taxon>Cytophagales</taxon>
        <taxon>Splendidivirgaceae</taxon>
        <taxon>Agaribacillus</taxon>
    </lineage>
</organism>
<sequence>MKKFIVITRTFFDADVKDKVFEISKNSMPIFKKQPGLISIRMHVENEQLQTLTYFEWESKEAHEACMQSPDFADWGAAWEGLVASGKIKWELNTYEILDEFIA</sequence>
<dbReference type="Gene3D" id="3.30.70.100">
    <property type="match status" value="1"/>
</dbReference>
<keyword evidence="2" id="KW-0560">Oxidoreductase</keyword>
<evidence type="ECO:0000313" key="2">
    <source>
        <dbReference type="EMBL" id="MDN5214643.1"/>
    </source>
</evidence>
<dbReference type="InterPro" id="IPR011008">
    <property type="entry name" value="Dimeric_a/b-barrel"/>
</dbReference>
<name>A0ABT8LAE1_9BACT</name>
<gene>
    <name evidence="2" type="ORF">QQ020_21365</name>
</gene>
<dbReference type="RefSeq" id="WP_346759982.1">
    <property type="nucleotide sequence ID" value="NZ_JAUJEB010000005.1"/>
</dbReference>
<keyword evidence="2" id="KW-0503">Monooxygenase</keyword>
<dbReference type="InterPro" id="IPR007138">
    <property type="entry name" value="ABM_dom"/>
</dbReference>
<feature type="domain" description="ABM" evidence="1">
    <location>
        <begin position="4"/>
        <end position="75"/>
    </location>
</feature>
<dbReference type="Pfam" id="PF03992">
    <property type="entry name" value="ABM"/>
    <property type="match status" value="1"/>
</dbReference>
<dbReference type="GO" id="GO:0004497">
    <property type="term" value="F:monooxygenase activity"/>
    <property type="evidence" value="ECO:0007669"/>
    <property type="project" value="UniProtKB-KW"/>
</dbReference>
<evidence type="ECO:0000259" key="1">
    <source>
        <dbReference type="Pfam" id="PF03992"/>
    </source>
</evidence>
<reference evidence="2" key="1">
    <citation type="submission" date="2023-06" db="EMBL/GenBank/DDBJ databases">
        <title>Genomic of Agaribacillus aureum.</title>
        <authorList>
            <person name="Wang G."/>
        </authorList>
    </citation>
    <scope>NUCLEOTIDE SEQUENCE</scope>
    <source>
        <strain evidence="2">BMA12</strain>
    </source>
</reference>
<accession>A0ABT8LAE1</accession>
<comment type="caution">
    <text evidence="2">The sequence shown here is derived from an EMBL/GenBank/DDBJ whole genome shotgun (WGS) entry which is preliminary data.</text>
</comment>
<keyword evidence="3" id="KW-1185">Reference proteome</keyword>
<protein>
    <submittedName>
        <fullName evidence="2">Antibiotic biosynthesis monooxygenase</fullName>
    </submittedName>
</protein>
<dbReference type="EMBL" id="JAUJEB010000005">
    <property type="protein sequence ID" value="MDN5214643.1"/>
    <property type="molecule type" value="Genomic_DNA"/>
</dbReference>